<evidence type="ECO:0000256" key="5">
    <source>
        <dbReference type="SAM" id="Coils"/>
    </source>
</evidence>
<dbReference type="Pfam" id="PF13445">
    <property type="entry name" value="zf-RING_UBOX"/>
    <property type="match status" value="2"/>
</dbReference>
<dbReference type="AlphaFoldDB" id="A0A9D3SDT1"/>
<feature type="coiled-coil region" evidence="5">
    <location>
        <begin position="643"/>
        <end position="699"/>
    </location>
</feature>
<dbReference type="SUPFAM" id="SSF57850">
    <property type="entry name" value="RING/U-box"/>
    <property type="match status" value="2"/>
</dbReference>
<feature type="domain" description="B30.2/SPRY" evidence="9">
    <location>
        <begin position="281"/>
        <end position="480"/>
    </location>
</feature>
<dbReference type="Pfam" id="PF00643">
    <property type="entry name" value="zf-B_box"/>
    <property type="match status" value="2"/>
</dbReference>
<evidence type="ECO:0000256" key="6">
    <source>
        <dbReference type="SAM" id="MobiDB-lite"/>
    </source>
</evidence>
<dbReference type="Pfam" id="PF00622">
    <property type="entry name" value="SPRY"/>
    <property type="match status" value="1"/>
</dbReference>
<evidence type="ECO:0000256" key="1">
    <source>
        <dbReference type="ARBA" id="ARBA00022723"/>
    </source>
</evidence>
<dbReference type="InterPro" id="IPR013083">
    <property type="entry name" value="Znf_RING/FYVE/PHD"/>
</dbReference>
<keyword evidence="5" id="KW-0175">Coiled coil</keyword>
<reference evidence="10 11" key="1">
    <citation type="submission" date="2021-06" db="EMBL/GenBank/DDBJ databases">
        <title>Chromosome-level genome assembly of the red-tail catfish (Hemibagrus wyckioides).</title>
        <authorList>
            <person name="Shao F."/>
        </authorList>
    </citation>
    <scope>NUCLEOTIDE SEQUENCE [LARGE SCALE GENOMIC DNA]</scope>
    <source>
        <strain evidence="10">EC202008001</strain>
        <tissue evidence="10">Blood</tissue>
    </source>
</reference>
<dbReference type="InterPro" id="IPR050143">
    <property type="entry name" value="TRIM/RBCC"/>
</dbReference>
<evidence type="ECO:0000256" key="2">
    <source>
        <dbReference type="ARBA" id="ARBA00022771"/>
    </source>
</evidence>
<organism evidence="10 11">
    <name type="scientific">Hemibagrus wyckioides</name>
    <dbReference type="NCBI Taxonomy" id="337641"/>
    <lineage>
        <taxon>Eukaryota</taxon>
        <taxon>Metazoa</taxon>
        <taxon>Chordata</taxon>
        <taxon>Craniata</taxon>
        <taxon>Vertebrata</taxon>
        <taxon>Euteleostomi</taxon>
        <taxon>Actinopterygii</taxon>
        <taxon>Neopterygii</taxon>
        <taxon>Teleostei</taxon>
        <taxon>Ostariophysi</taxon>
        <taxon>Siluriformes</taxon>
        <taxon>Bagridae</taxon>
        <taxon>Hemibagrus</taxon>
    </lineage>
</organism>
<evidence type="ECO:0000313" key="11">
    <source>
        <dbReference type="Proteomes" id="UP000824219"/>
    </source>
</evidence>
<evidence type="ECO:0000259" key="8">
    <source>
        <dbReference type="PROSITE" id="PS50119"/>
    </source>
</evidence>
<evidence type="ECO:0000256" key="4">
    <source>
        <dbReference type="PROSITE-ProRule" id="PRU00024"/>
    </source>
</evidence>
<sequence length="890" mass="103710">MASSVEDELTCPVCFEIYQDPQILSCGHTFCRRCIGHHYHTILSSFYTPVCPVCLNAIRQEPVTNLALRNTCESYQRDKEKERNEKERKEREEREEDGGNKCLWHGEKILFFCRDDGVAICPQCRNQGHMSHKVQPLKHTVPQRKDQIKAALRPAEKVLQSLRNGTALERKITKYIECQAEQAEKQIKEDFAKLHQFLREEEEARRAALREEEEEKKGKLEGWMEEELKSISDRLLEVEEEMENDDVTFLLNYDQIMARARYRRSDSQLISGSLIDVAKHVGNLRFRVWEKMKDLCPYYPVVLDPNSAHISVSGNLVSGSRSVHRFYSPNPLKKNSNRLVLGSEAQNASFNCWDVEVGDSKCWTLGVCQRSATERNHTQDLTPRNGFWGLSKNGDFYYILGSTEAPFQLRKPPKMVRVKLIERLDLNNWKLNWMLSFSDASTGSVMACIREVSFRRDLFPFLIPEERNAPLRIVPVNVNITMEKKFTFLERHMDLIPVYVIGFLMDPQLLYCGHTFCRQCLNKHWAVNTSRSCPVCRRVCAQEPVSNLALRNTSESYQREKERERKEQESNSEVRCSQHGDKVQYFCKTDDEVICTKCRKESHRSHRIQLLTNAVQQHKVRIKAALRPTEKALQSLKNGTCQKAQTVKYIQEEEARLRALKKEVEKKRGKVEERIEKDILRLSDKVREMEEEMETEDSRFMQNYKFILQRAQYTTLDSEFSSENLINMAEHVGNLGHRVWEKMTDIFLYYPILLDVNSAPEDFFVSDDLASVGKSFHIRPNPVPFQENRLVLGSEGYSDGFHCWNIEVGDSKHWTIGVCRRSANMNLVEPLSAELGFWGLSRKGDSYMLLLSYPNSFRIRRKPRTVQVQLGWWYTIGSVNICRMLVQRWS</sequence>
<name>A0A9D3SDT1_9TELE</name>
<dbReference type="InterPro" id="IPR000315">
    <property type="entry name" value="Znf_B-box"/>
</dbReference>
<keyword evidence="1" id="KW-0479">Metal-binding</keyword>
<dbReference type="GO" id="GO:0008270">
    <property type="term" value="F:zinc ion binding"/>
    <property type="evidence" value="ECO:0007669"/>
    <property type="project" value="UniProtKB-KW"/>
</dbReference>
<protein>
    <submittedName>
        <fullName evidence="10">Uncharacterized protein</fullName>
    </submittedName>
</protein>
<keyword evidence="2 4" id="KW-0863">Zinc-finger</keyword>
<dbReference type="PANTHER" id="PTHR24103">
    <property type="entry name" value="E3 UBIQUITIN-PROTEIN LIGASE TRIM"/>
    <property type="match status" value="1"/>
</dbReference>
<feature type="domain" description="RING-type" evidence="7">
    <location>
        <begin position="11"/>
        <end position="54"/>
    </location>
</feature>
<feature type="domain" description="RING-type" evidence="7">
    <location>
        <begin position="512"/>
        <end position="537"/>
    </location>
</feature>
<feature type="region of interest" description="Disordered" evidence="6">
    <location>
        <begin position="77"/>
        <end position="97"/>
    </location>
</feature>
<feature type="compositionally biased region" description="Basic and acidic residues" evidence="6">
    <location>
        <begin position="77"/>
        <end position="92"/>
    </location>
</feature>
<dbReference type="InterPro" id="IPR003877">
    <property type="entry name" value="SPRY_dom"/>
</dbReference>
<keyword evidence="11" id="KW-1185">Reference proteome</keyword>
<dbReference type="OrthoDB" id="654191at2759"/>
<dbReference type="InterPro" id="IPR013320">
    <property type="entry name" value="ConA-like_dom_sf"/>
</dbReference>
<dbReference type="PROSITE" id="PS50119">
    <property type="entry name" value="ZF_BBOX"/>
    <property type="match status" value="2"/>
</dbReference>
<feature type="coiled-coil region" evidence="5">
    <location>
        <begin position="180"/>
        <end position="226"/>
    </location>
</feature>
<dbReference type="InterPro" id="IPR001841">
    <property type="entry name" value="Znf_RING"/>
</dbReference>
<dbReference type="EMBL" id="JAHKSW010000026">
    <property type="protein sequence ID" value="KAG7316143.1"/>
    <property type="molecule type" value="Genomic_DNA"/>
</dbReference>
<dbReference type="SUPFAM" id="SSF57845">
    <property type="entry name" value="B-box zinc-binding domain"/>
    <property type="match status" value="2"/>
</dbReference>
<feature type="domain" description="B box-type" evidence="8">
    <location>
        <begin position="97"/>
        <end position="137"/>
    </location>
</feature>
<accession>A0A9D3SDT1</accession>
<dbReference type="InterPro" id="IPR043136">
    <property type="entry name" value="B30.2/SPRY_sf"/>
</dbReference>
<dbReference type="PROSITE" id="PS50089">
    <property type="entry name" value="ZF_RING_2"/>
    <property type="match status" value="2"/>
</dbReference>
<dbReference type="SMART" id="SM00184">
    <property type="entry name" value="RING"/>
    <property type="match status" value="2"/>
</dbReference>
<dbReference type="Gene3D" id="2.60.120.920">
    <property type="match status" value="2"/>
</dbReference>
<dbReference type="SUPFAM" id="SSF49899">
    <property type="entry name" value="Concanavalin A-like lectins/glucanases"/>
    <property type="match status" value="2"/>
</dbReference>
<dbReference type="InterPro" id="IPR017907">
    <property type="entry name" value="Znf_RING_CS"/>
</dbReference>
<dbReference type="InterPro" id="IPR001870">
    <property type="entry name" value="B30.2/SPRY"/>
</dbReference>
<dbReference type="Proteomes" id="UP000824219">
    <property type="component" value="Linkage Group LG26"/>
</dbReference>
<keyword evidence="3" id="KW-0862">Zinc</keyword>
<dbReference type="Gene3D" id="3.30.40.10">
    <property type="entry name" value="Zinc/RING finger domain, C3HC4 (zinc finger)"/>
    <property type="match status" value="2"/>
</dbReference>
<feature type="domain" description="B box-type" evidence="8">
    <location>
        <begin position="571"/>
        <end position="611"/>
    </location>
</feature>
<feature type="region of interest" description="Disordered" evidence="6">
    <location>
        <begin position="554"/>
        <end position="573"/>
    </location>
</feature>
<dbReference type="PROSITE" id="PS50188">
    <property type="entry name" value="B302_SPRY"/>
    <property type="match status" value="2"/>
</dbReference>
<dbReference type="PROSITE" id="PS00518">
    <property type="entry name" value="ZF_RING_1"/>
    <property type="match status" value="2"/>
</dbReference>
<dbReference type="Gene3D" id="3.30.160.60">
    <property type="entry name" value="Classic Zinc Finger"/>
    <property type="match status" value="2"/>
</dbReference>
<evidence type="ECO:0000256" key="3">
    <source>
        <dbReference type="ARBA" id="ARBA00022833"/>
    </source>
</evidence>
<evidence type="ECO:0000259" key="7">
    <source>
        <dbReference type="PROSITE" id="PS50089"/>
    </source>
</evidence>
<feature type="compositionally biased region" description="Basic and acidic residues" evidence="6">
    <location>
        <begin position="557"/>
        <end position="569"/>
    </location>
</feature>
<dbReference type="InterPro" id="IPR027370">
    <property type="entry name" value="Znf-RING_euk"/>
</dbReference>
<evidence type="ECO:0000259" key="9">
    <source>
        <dbReference type="PROSITE" id="PS50188"/>
    </source>
</evidence>
<evidence type="ECO:0000313" key="10">
    <source>
        <dbReference type="EMBL" id="KAG7316143.1"/>
    </source>
</evidence>
<feature type="domain" description="B30.2/SPRY" evidence="9">
    <location>
        <begin position="732"/>
        <end position="890"/>
    </location>
</feature>
<dbReference type="SMART" id="SM00336">
    <property type="entry name" value="BBOX"/>
    <property type="match status" value="2"/>
</dbReference>
<proteinExistence type="predicted"/>
<gene>
    <name evidence="10" type="ORF">KOW79_021009</name>
</gene>
<comment type="caution">
    <text evidence="10">The sequence shown here is derived from an EMBL/GenBank/DDBJ whole genome shotgun (WGS) entry which is preliminary data.</text>
</comment>